<evidence type="ECO:0000256" key="8">
    <source>
        <dbReference type="ARBA" id="ARBA00023014"/>
    </source>
</evidence>
<name>A0A0A0EQW1_9GAMM</name>
<evidence type="ECO:0000256" key="7">
    <source>
        <dbReference type="ARBA" id="ARBA00023004"/>
    </source>
</evidence>
<dbReference type="Gene3D" id="3.40.228.10">
    <property type="entry name" value="Dimethylsulfoxide Reductase, domain 2"/>
    <property type="match status" value="1"/>
</dbReference>
<evidence type="ECO:0000256" key="4">
    <source>
        <dbReference type="ARBA" id="ARBA00022485"/>
    </source>
</evidence>
<dbReference type="Gene3D" id="3.40.50.740">
    <property type="match status" value="1"/>
</dbReference>
<dbReference type="InterPro" id="IPR006656">
    <property type="entry name" value="Mopterin_OxRdtase"/>
</dbReference>
<evidence type="ECO:0000256" key="6">
    <source>
        <dbReference type="ARBA" id="ARBA00023002"/>
    </source>
</evidence>
<comment type="similarity">
    <text evidence="3">Belongs to the prokaryotic molybdopterin-containing oxidoreductase family.</text>
</comment>
<dbReference type="GO" id="GO:0030313">
    <property type="term" value="C:cell envelope"/>
    <property type="evidence" value="ECO:0007669"/>
    <property type="project" value="UniProtKB-SubCell"/>
</dbReference>
<dbReference type="CDD" id="cd02783">
    <property type="entry name" value="MopB_CT_2"/>
    <property type="match status" value="1"/>
</dbReference>
<dbReference type="GO" id="GO:0051539">
    <property type="term" value="F:4 iron, 4 sulfur cluster binding"/>
    <property type="evidence" value="ECO:0007669"/>
    <property type="project" value="UniProtKB-KW"/>
</dbReference>
<dbReference type="PROSITE" id="PS51669">
    <property type="entry name" value="4FE4S_MOW_BIS_MGD"/>
    <property type="match status" value="1"/>
</dbReference>
<comment type="cofactor">
    <cofactor evidence="1">
        <name>[4Fe-4S] cluster</name>
        <dbReference type="ChEBI" id="CHEBI:49883"/>
    </cofactor>
</comment>
<evidence type="ECO:0000256" key="9">
    <source>
        <dbReference type="SAM" id="MobiDB-lite"/>
    </source>
</evidence>
<dbReference type="InterPro" id="IPR006963">
    <property type="entry name" value="Mopterin_OxRdtase_4Fe-4S_dom"/>
</dbReference>
<dbReference type="PANTHER" id="PTHR43598">
    <property type="entry name" value="TUNGSTEN-CONTAINING FORMYLMETHANOFURAN DEHYDROGENASE 2 SUBUNIT B"/>
    <property type="match status" value="1"/>
</dbReference>
<dbReference type="Proteomes" id="UP000029998">
    <property type="component" value="Unassembled WGS sequence"/>
</dbReference>
<dbReference type="GO" id="GO:0043546">
    <property type="term" value="F:molybdopterin cofactor binding"/>
    <property type="evidence" value="ECO:0007669"/>
    <property type="project" value="InterPro"/>
</dbReference>
<keyword evidence="8" id="KW-0411">Iron-sulfur</keyword>
<reference evidence="11 12" key="1">
    <citation type="submission" date="2013-08" db="EMBL/GenBank/DDBJ databases">
        <title>Genome sequencing of Lysobacter.</title>
        <authorList>
            <person name="Zhang S."/>
            <person name="Wang G."/>
        </authorList>
    </citation>
    <scope>NUCLEOTIDE SEQUENCE [LARGE SCALE GENOMIC DNA]</scope>
    <source>
        <strain evidence="11 12">GH1-9</strain>
    </source>
</reference>
<keyword evidence="7" id="KW-0408">Iron</keyword>
<dbReference type="Pfam" id="PF01568">
    <property type="entry name" value="Molydop_binding"/>
    <property type="match status" value="1"/>
</dbReference>
<keyword evidence="4" id="KW-0004">4Fe-4S</keyword>
<comment type="caution">
    <text evidence="11">The sequence shown here is derived from an EMBL/GenBank/DDBJ whole genome shotgun (WGS) entry which is preliminary data.</text>
</comment>
<organism evidence="11 12">
    <name type="scientific">Lysobacter daejeonensis GH1-9</name>
    <dbReference type="NCBI Taxonomy" id="1385517"/>
    <lineage>
        <taxon>Bacteria</taxon>
        <taxon>Pseudomonadati</taxon>
        <taxon>Pseudomonadota</taxon>
        <taxon>Gammaproteobacteria</taxon>
        <taxon>Lysobacterales</taxon>
        <taxon>Lysobacteraceae</taxon>
        <taxon>Aerolutibacter</taxon>
    </lineage>
</organism>
<dbReference type="Pfam" id="PF00384">
    <property type="entry name" value="Molybdopterin"/>
    <property type="match status" value="1"/>
</dbReference>
<evidence type="ECO:0000256" key="5">
    <source>
        <dbReference type="ARBA" id="ARBA00022723"/>
    </source>
</evidence>
<keyword evidence="6" id="KW-0560">Oxidoreductase</keyword>
<dbReference type="eggNOG" id="COG0243">
    <property type="taxonomic scope" value="Bacteria"/>
</dbReference>
<dbReference type="SMART" id="SM00926">
    <property type="entry name" value="Molybdop_Fe4S4"/>
    <property type="match status" value="1"/>
</dbReference>
<proteinExistence type="inferred from homology"/>
<feature type="domain" description="4Fe-4S Mo/W bis-MGD-type" evidence="10">
    <location>
        <begin position="29"/>
        <end position="85"/>
    </location>
</feature>
<dbReference type="Pfam" id="PF04879">
    <property type="entry name" value="Molybdop_Fe4S4"/>
    <property type="match status" value="1"/>
</dbReference>
<keyword evidence="12" id="KW-1185">Reference proteome</keyword>
<dbReference type="SUPFAM" id="SSF53706">
    <property type="entry name" value="Formate dehydrogenase/DMSO reductase, domains 1-3"/>
    <property type="match status" value="1"/>
</dbReference>
<protein>
    <submittedName>
        <fullName evidence="11">Formate dehydrogenase</fullName>
    </submittedName>
</protein>
<dbReference type="Gene3D" id="3.30.200.210">
    <property type="match status" value="1"/>
</dbReference>
<accession>A0A0A0EQW1</accession>
<comment type="subcellular location">
    <subcellularLocation>
        <location evidence="2">Cell envelope</location>
    </subcellularLocation>
</comment>
<sequence>MVSRRRPGHNAAMHAPTEPAIDTSPSPGDEVKTTTCYMCACRCGIKVWLRDGRVRYIQGNPEHPVNQGVLCAKGSAGIMQHYSPARLDKPLLRVGERGSGEFREIEWDEALQIATDWLAPIRERNPDELAFFTGRDQSQALTGWWAQQFGTVNYAAHGGFCSVNMAAGGLYTLGGSFWEFGEPDWEHTQYLMLWGVAEDHDSNPIKLGLGKLKGRGAKIVAVNPVRSGYGAIADEWIGIRPGTDGLFAFALIHELLKADRIDLDYLVRYTNAHWLVVRNPGGADDGLFARDAEGRPLCWQHVAEAAAMHADTTAGTSDSRTRTGRAVAADAVGIRPAVVGEVSLPDGRRAVPAFHLLAERYLDPRYAPDAVSERCGIPADTIRRIARELAEAAFEREVRLPIAWTDAWGRTHAEMVGRPVALHAMRGISAHSNGFHTCRALHLLQLLLGAVDTPGSFRYQPPYPKPVPPPNRPGKARQANGALDAAPLGFVHGPEDLLVDADGAPRRIDHAFSWAYPLSSHGMMHTVIRNAWAGDPYRIDTLLMFMANMGWNSAMNTAQTIGWLTDKDDDGEYRIPHIIYADAYASETVAYADLVLPDTTYLERFDAISLLDRPISDADGAADAIRHPVLDPALGGSAHADDGNAVPPRPRDVRGFQSVLLDLGARLGLPGMVDEDGSPKYRDYADYIVRHERAPGVGLLAGWRGEDGTREAKGAPNPDQLQRYIEHGGFWRSEAPEHARYFKMANRGYLDWAQRMGFLGHADPIPLQLYSETLQKFRLAAQGHGTHQPPVAHRERVATYFDPLPIWYEPFEGAQADDLGERSGDSAFPAASSAAAATPVGHVDATARGSKPHPYPLSAVTQRPMFMYHAWGSQNAWLRQIASRNVLYLHPDTGIRHGIGDEDWINVTSHHGTITVQARFAANVQPDTVWTWNAIGKRKGAWRLGADAPEASHGFLLNHLISDITPRGDYANADPVTGQAAWFDLRVRIAKVDPRGETAPQFAPLPYGTADNAPLRYGAAFRKGRKPGDTP</sequence>
<evidence type="ECO:0000256" key="2">
    <source>
        <dbReference type="ARBA" id="ARBA00004196"/>
    </source>
</evidence>
<dbReference type="AlphaFoldDB" id="A0A0A0EQW1"/>
<dbReference type="STRING" id="1385517.N800_11395"/>
<dbReference type="GO" id="GO:0016491">
    <property type="term" value="F:oxidoreductase activity"/>
    <property type="evidence" value="ECO:0007669"/>
    <property type="project" value="UniProtKB-KW"/>
</dbReference>
<dbReference type="Gene3D" id="2.40.40.20">
    <property type="match status" value="1"/>
</dbReference>
<keyword evidence="5" id="KW-0479">Metal-binding</keyword>
<evidence type="ECO:0000256" key="1">
    <source>
        <dbReference type="ARBA" id="ARBA00001966"/>
    </source>
</evidence>
<dbReference type="EMBL" id="AVPU01000049">
    <property type="protein sequence ID" value="KGM52615.1"/>
    <property type="molecule type" value="Genomic_DNA"/>
</dbReference>
<evidence type="ECO:0000256" key="3">
    <source>
        <dbReference type="ARBA" id="ARBA00010312"/>
    </source>
</evidence>
<feature type="region of interest" description="Disordered" evidence="9">
    <location>
        <begin position="1"/>
        <end position="27"/>
    </location>
</feature>
<dbReference type="InterPro" id="IPR009010">
    <property type="entry name" value="Asp_de-COase-like_dom_sf"/>
</dbReference>
<dbReference type="SUPFAM" id="SSF50692">
    <property type="entry name" value="ADC-like"/>
    <property type="match status" value="1"/>
</dbReference>
<evidence type="ECO:0000313" key="12">
    <source>
        <dbReference type="Proteomes" id="UP000029998"/>
    </source>
</evidence>
<dbReference type="InterPro" id="IPR006657">
    <property type="entry name" value="MoPterin_dinucl-bd_dom"/>
</dbReference>
<evidence type="ECO:0000259" key="10">
    <source>
        <dbReference type="PROSITE" id="PS51669"/>
    </source>
</evidence>
<evidence type="ECO:0000313" key="11">
    <source>
        <dbReference type="EMBL" id="KGM52615.1"/>
    </source>
</evidence>
<dbReference type="GO" id="GO:0046872">
    <property type="term" value="F:metal ion binding"/>
    <property type="evidence" value="ECO:0007669"/>
    <property type="project" value="UniProtKB-KW"/>
</dbReference>
<gene>
    <name evidence="11" type="ORF">N800_11395</name>
</gene>
<dbReference type="PANTHER" id="PTHR43598:SF5">
    <property type="entry name" value="DMSO REDUCTASE CHAIN A"/>
    <property type="match status" value="1"/>
</dbReference>